<proteinExistence type="predicted"/>
<sequence length="80" mass="8608">MVGDSAKDMQVGLCAEWQSNNITISSRGIAGLWTSVSLSTFVAAKTCRLQIPTNLCPGPLVDHLIMGIKGKLRIRPKSKP</sequence>
<dbReference type="EMBL" id="OZ034816">
    <property type="protein sequence ID" value="CAL1373160.1"/>
    <property type="molecule type" value="Genomic_DNA"/>
</dbReference>
<name>A0AAV2DGY9_9ROSI</name>
<reference evidence="1 2" key="1">
    <citation type="submission" date="2024-04" db="EMBL/GenBank/DDBJ databases">
        <authorList>
            <person name="Fracassetti M."/>
        </authorList>
    </citation>
    <scope>NUCLEOTIDE SEQUENCE [LARGE SCALE GENOMIC DNA]</scope>
</reference>
<dbReference type="AlphaFoldDB" id="A0AAV2DGY9"/>
<keyword evidence="2" id="KW-1185">Reference proteome</keyword>
<evidence type="ECO:0000313" key="1">
    <source>
        <dbReference type="EMBL" id="CAL1373160.1"/>
    </source>
</evidence>
<accession>A0AAV2DGY9</accession>
<evidence type="ECO:0000313" key="2">
    <source>
        <dbReference type="Proteomes" id="UP001497516"/>
    </source>
</evidence>
<protein>
    <submittedName>
        <fullName evidence="1">Uncharacterized protein</fullName>
    </submittedName>
</protein>
<gene>
    <name evidence="1" type="ORF">LTRI10_LOCUS15108</name>
</gene>
<dbReference type="Proteomes" id="UP001497516">
    <property type="component" value="Chromosome 3"/>
</dbReference>
<organism evidence="1 2">
    <name type="scientific">Linum trigynum</name>
    <dbReference type="NCBI Taxonomy" id="586398"/>
    <lineage>
        <taxon>Eukaryota</taxon>
        <taxon>Viridiplantae</taxon>
        <taxon>Streptophyta</taxon>
        <taxon>Embryophyta</taxon>
        <taxon>Tracheophyta</taxon>
        <taxon>Spermatophyta</taxon>
        <taxon>Magnoliopsida</taxon>
        <taxon>eudicotyledons</taxon>
        <taxon>Gunneridae</taxon>
        <taxon>Pentapetalae</taxon>
        <taxon>rosids</taxon>
        <taxon>fabids</taxon>
        <taxon>Malpighiales</taxon>
        <taxon>Linaceae</taxon>
        <taxon>Linum</taxon>
    </lineage>
</organism>